<dbReference type="PROSITE" id="PS50850">
    <property type="entry name" value="MFS"/>
    <property type="match status" value="1"/>
</dbReference>
<dbReference type="AlphaFoldDB" id="A0A0L8AQG9"/>
<proteinExistence type="predicted"/>
<evidence type="ECO:0000256" key="1">
    <source>
        <dbReference type="ARBA" id="ARBA00004651"/>
    </source>
</evidence>
<dbReference type="PANTHER" id="PTHR43124:SF3">
    <property type="entry name" value="CHLORAMPHENICOL EFFLUX PUMP RV0191"/>
    <property type="match status" value="1"/>
</dbReference>
<dbReference type="InterPro" id="IPR011701">
    <property type="entry name" value="MFS"/>
</dbReference>
<evidence type="ECO:0000256" key="6">
    <source>
        <dbReference type="SAM" id="Phobius"/>
    </source>
</evidence>
<feature type="transmembrane region" description="Helical" evidence="6">
    <location>
        <begin position="54"/>
        <end position="72"/>
    </location>
</feature>
<feature type="transmembrane region" description="Helical" evidence="6">
    <location>
        <begin position="380"/>
        <end position="398"/>
    </location>
</feature>
<evidence type="ECO:0000259" key="7">
    <source>
        <dbReference type="PROSITE" id="PS50850"/>
    </source>
</evidence>
<feature type="transmembrane region" description="Helical" evidence="6">
    <location>
        <begin position="307"/>
        <end position="325"/>
    </location>
</feature>
<keyword evidence="2" id="KW-1003">Cell membrane</keyword>
<evidence type="ECO:0000256" key="3">
    <source>
        <dbReference type="ARBA" id="ARBA00022692"/>
    </source>
</evidence>
<feature type="transmembrane region" description="Helical" evidence="6">
    <location>
        <begin position="346"/>
        <end position="368"/>
    </location>
</feature>
<evidence type="ECO:0000256" key="2">
    <source>
        <dbReference type="ARBA" id="ARBA00022475"/>
    </source>
</evidence>
<feature type="domain" description="Major facilitator superfamily (MFS) profile" evidence="7">
    <location>
        <begin position="18"/>
        <end position="402"/>
    </location>
</feature>
<dbReference type="Proteomes" id="UP000036908">
    <property type="component" value="Unassembled WGS sequence"/>
</dbReference>
<feature type="transmembrane region" description="Helical" evidence="6">
    <location>
        <begin position="16"/>
        <end position="42"/>
    </location>
</feature>
<dbReference type="RefSeq" id="WP_053221635.1">
    <property type="nucleotide sequence ID" value="NZ_JSVA01000001.1"/>
</dbReference>
<dbReference type="InterPro" id="IPR020846">
    <property type="entry name" value="MFS_dom"/>
</dbReference>
<dbReference type="OrthoDB" id="9812221at2"/>
<feature type="transmembrane region" description="Helical" evidence="6">
    <location>
        <begin position="84"/>
        <end position="107"/>
    </location>
</feature>
<accession>A0A0L8AQG9</accession>
<protein>
    <recommendedName>
        <fullName evidence="7">Major facilitator superfamily (MFS) profile domain-containing protein</fullName>
    </recommendedName>
</protein>
<keyword evidence="3 6" id="KW-0812">Transmembrane</keyword>
<dbReference type="Pfam" id="PF07690">
    <property type="entry name" value="MFS_1"/>
    <property type="match status" value="1"/>
</dbReference>
<dbReference type="PATRIC" id="fig|1566026.4.peg.4"/>
<keyword evidence="9" id="KW-1185">Reference proteome</keyword>
<sequence>MTDTSIKATPLNRYQVLITVIISLLLFTIVVDYMLLSALSAILLPALNLGTEQFGALASAYAFSAAISSFISTGFADRYNRKSYLLFFYFGFILGIVCCALAPSYWVLLAARIVTGIFGGIVGSTCFAIIADLFLLNQRGRVMGFVQMSYAAGQIGGLPLAIYAANTFTWQTPYWIIAFLGLAIGLALVFFMQPLTEHLKQVQNQMPWQKVLQVIHKKNHWNVFLNNAFLVIGDVLILTFDAAYMANNLKLSLEKIPLVYVVTGGVTLLFGPVFGRLSDKLGKLKVFTFGTVLSIGAIAMYSNLQQATFAMIITIHALLFIGINARMVSSTALGMEVPKLKDRGAFMAFDSSVQQLASALAAAFAGLVLYTTTDGSLSRYWLLGLIVISFMLATLFFMQRIQSTIHKA</sequence>
<evidence type="ECO:0000256" key="4">
    <source>
        <dbReference type="ARBA" id="ARBA00022989"/>
    </source>
</evidence>
<feature type="transmembrane region" description="Helical" evidence="6">
    <location>
        <begin position="223"/>
        <end position="246"/>
    </location>
</feature>
<dbReference type="InterPro" id="IPR050189">
    <property type="entry name" value="MFS_Efflux_Transporters"/>
</dbReference>
<dbReference type="PANTHER" id="PTHR43124">
    <property type="entry name" value="PURINE EFFLUX PUMP PBUE"/>
    <property type="match status" value="1"/>
</dbReference>
<dbReference type="InterPro" id="IPR036259">
    <property type="entry name" value="MFS_trans_sf"/>
</dbReference>
<reference evidence="9" key="1">
    <citation type="submission" date="2014-11" db="EMBL/GenBank/DDBJ databases">
        <title>Genome sequencing of Roseivirga sp. D-25.</title>
        <authorList>
            <person name="Selvaratnam C."/>
            <person name="Thevarajoo S."/>
            <person name="Goh K.M."/>
            <person name="Eee R."/>
            <person name="Chan K.-G."/>
            <person name="Chong C.S."/>
        </authorList>
    </citation>
    <scope>NUCLEOTIDE SEQUENCE [LARGE SCALE GENOMIC DNA]</scope>
    <source>
        <strain evidence="9">D-25</strain>
    </source>
</reference>
<evidence type="ECO:0000313" key="8">
    <source>
        <dbReference type="EMBL" id="KOF04491.1"/>
    </source>
</evidence>
<organism evidence="8 9">
    <name type="scientific">Roseivirga seohaensis subsp. aquiponti</name>
    <dbReference type="NCBI Taxonomy" id="1566026"/>
    <lineage>
        <taxon>Bacteria</taxon>
        <taxon>Pseudomonadati</taxon>
        <taxon>Bacteroidota</taxon>
        <taxon>Cytophagia</taxon>
        <taxon>Cytophagales</taxon>
        <taxon>Roseivirgaceae</taxon>
        <taxon>Roseivirga</taxon>
    </lineage>
</organism>
<dbReference type="EMBL" id="JSVA01000001">
    <property type="protein sequence ID" value="KOF04491.1"/>
    <property type="molecule type" value="Genomic_DNA"/>
</dbReference>
<feature type="transmembrane region" description="Helical" evidence="6">
    <location>
        <begin position="172"/>
        <end position="191"/>
    </location>
</feature>
<feature type="transmembrane region" description="Helical" evidence="6">
    <location>
        <begin position="258"/>
        <end position="277"/>
    </location>
</feature>
<keyword evidence="5 6" id="KW-0472">Membrane</keyword>
<feature type="transmembrane region" description="Helical" evidence="6">
    <location>
        <begin position="148"/>
        <end position="166"/>
    </location>
</feature>
<feature type="transmembrane region" description="Helical" evidence="6">
    <location>
        <begin position="113"/>
        <end position="136"/>
    </location>
</feature>
<dbReference type="Gene3D" id="1.20.1250.20">
    <property type="entry name" value="MFS general substrate transporter like domains"/>
    <property type="match status" value="1"/>
</dbReference>
<gene>
    <name evidence="8" type="ORF">OB69_00020</name>
</gene>
<comment type="caution">
    <text evidence="8">The sequence shown here is derived from an EMBL/GenBank/DDBJ whole genome shotgun (WGS) entry which is preliminary data.</text>
</comment>
<evidence type="ECO:0000256" key="5">
    <source>
        <dbReference type="ARBA" id="ARBA00023136"/>
    </source>
</evidence>
<evidence type="ECO:0000313" key="9">
    <source>
        <dbReference type="Proteomes" id="UP000036908"/>
    </source>
</evidence>
<keyword evidence="4 6" id="KW-1133">Transmembrane helix</keyword>
<dbReference type="GO" id="GO:0022857">
    <property type="term" value="F:transmembrane transporter activity"/>
    <property type="evidence" value="ECO:0007669"/>
    <property type="project" value="InterPro"/>
</dbReference>
<dbReference type="SUPFAM" id="SSF103473">
    <property type="entry name" value="MFS general substrate transporter"/>
    <property type="match status" value="1"/>
</dbReference>
<dbReference type="GO" id="GO:0005886">
    <property type="term" value="C:plasma membrane"/>
    <property type="evidence" value="ECO:0007669"/>
    <property type="project" value="UniProtKB-SubCell"/>
</dbReference>
<comment type="subcellular location">
    <subcellularLocation>
        <location evidence="1">Cell membrane</location>
        <topology evidence="1">Multi-pass membrane protein</topology>
    </subcellularLocation>
</comment>
<name>A0A0L8AQG9_9BACT</name>
<feature type="transmembrane region" description="Helical" evidence="6">
    <location>
        <begin position="284"/>
        <end position="301"/>
    </location>
</feature>